<reference evidence="1 2" key="1">
    <citation type="submission" date="2018-10" db="EMBL/GenBank/DDBJ databases">
        <title>Genomic Encyclopedia of Type Strains, Phase IV (KMG-IV): sequencing the most valuable type-strain genomes for metagenomic binning, comparative biology and taxonomic classification.</title>
        <authorList>
            <person name="Goeker M."/>
        </authorList>
    </citation>
    <scope>NUCLEOTIDE SEQUENCE [LARGE SCALE GENOMIC DNA]</scope>
    <source>
        <strain evidence="1 2">DSM 3303</strain>
    </source>
</reference>
<sequence>MIHYHALVATPHAGTYLFKLCKHFARKVPVEFDAQRGQVCFPYGNCVLESDAAGLRLRSSGESLAQVQQVMAVLDSHLALITRQAPLQIVWQPD</sequence>
<evidence type="ECO:0008006" key="3">
    <source>
        <dbReference type="Google" id="ProtNLM"/>
    </source>
</evidence>
<dbReference type="InterPro" id="IPR014543">
    <property type="entry name" value="UCP028291"/>
</dbReference>
<proteinExistence type="predicted"/>
<dbReference type="Proteomes" id="UP000279384">
    <property type="component" value="Unassembled WGS sequence"/>
</dbReference>
<dbReference type="RefSeq" id="WP_120810756.1">
    <property type="nucleotide sequence ID" value="NZ_RBID01000015.1"/>
</dbReference>
<evidence type="ECO:0000313" key="1">
    <source>
        <dbReference type="EMBL" id="RKQ57867.1"/>
    </source>
</evidence>
<dbReference type="AlphaFoldDB" id="A0A495BAG3"/>
<evidence type="ECO:0000313" key="2">
    <source>
        <dbReference type="Proteomes" id="UP000279384"/>
    </source>
</evidence>
<accession>A0A495BAG3</accession>
<organism evidence="1 2">
    <name type="scientific">Vogesella indigofera</name>
    <name type="common">Pseudomonas indigofera</name>
    <dbReference type="NCBI Taxonomy" id="45465"/>
    <lineage>
        <taxon>Bacteria</taxon>
        <taxon>Pseudomonadati</taxon>
        <taxon>Pseudomonadota</taxon>
        <taxon>Betaproteobacteria</taxon>
        <taxon>Neisseriales</taxon>
        <taxon>Chromobacteriaceae</taxon>
        <taxon>Vogesella</taxon>
    </lineage>
</organism>
<dbReference type="Pfam" id="PF09981">
    <property type="entry name" value="DUF2218"/>
    <property type="match status" value="1"/>
</dbReference>
<name>A0A495BAG3_VOGIN</name>
<comment type="caution">
    <text evidence="1">The sequence shown here is derived from an EMBL/GenBank/DDBJ whole genome shotgun (WGS) entry which is preliminary data.</text>
</comment>
<gene>
    <name evidence="1" type="ORF">C8E02_2171</name>
</gene>
<dbReference type="EMBL" id="RBID01000015">
    <property type="protein sequence ID" value="RKQ57867.1"/>
    <property type="molecule type" value="Genomic_DNA"/>
</dbReference>
<dbReference type="Gene3D" id="3.30.310.50">
    <property type="entry name" value="Alpha-D-phosphohexomutase, C-terminal domain"/>
    <property type="match status" value="1"/>
</dbReference>
<protein>
    <recommendedName>
        <fullName evidence="3">DUF2218 domain-containing protein</fullName>
    </recommendedName>
</protein>